<dbReference type="Pfam" id="PF25917">
    <property type="entry name" value="BSH_RND"/>
    <property type="match status" value="1"/>
</dbReference>
<comment type="similarity">
    <text evidence="2">Belongs to the membrane fusion protein (MFP) (TC 8.A.1) family.</text>
</comment>
<accession>A0A1M6TQZ8</accession>
<keyword evidence="4" id="KW-1133">Transmembrane helix</keyword>
<dbReference type="SUPFAM" id="SSF111369">
    <property type="entry name" value="HlyD-like secretion proteins"/>
    <property type="match status" value="1"/>
</dbReference>
<gene>
    <name evidence="7" type="ORF">SAMN02745216_03724</name>
</gene>
<evidence type="ECO:0000259" key="6">
    <source>
        <dbReference type="Pfam" id="PF25967"/>
    </source>
</evidence>
<dbReference type="NCBIfam" id="TIGR01730">
    <property type="entry name" value="RND_mfp"/>
    <property type="match status" value="1"/>
</dbReference>
<proteinExistence type="inferred from homology"/>
<dbReference type="InterPro" id="IPR058627">
    <property type="entry name" value="MdtA-like_C"/>
</dbReference>
<dbReference type="AlphaFoldDB" id="A0A1M6TQZ8"/>
<feature type="domain" description="Multidrug resistance protein MdtA-like C-terminal permuted SH3" evidence="6">
    <location>
        <begin position="323"/>
        <end position="378"/>
    </location>
</feature>
<keyword evidence="3" id="KW-0813">Transport</keyword>
<evidence type="ECO:0000313" key="8">
    <source>
        <dbReference type="Proteomes" id="UP000183994"/>
    </source>
</evidence>
<dbReference type="GO" id="GO:1990281">
    <property type="term" value="C:efflux pump complex"/>
    <property type="evidence" value="ECO:0007669"/>
    <property type="project" value="TreeGrafter"/>
</dbReference>
<evidence type="ECO:0000313" key="7">
    <source>
        <dbReference type="EMBL" id="SHK59330.1"/>
    </source>
</evidence>
<dbReference type="GO" id="GO:0015562">
    <property type="term" value="F:efflux transmembrane transporter activity"/>
    <property type="evidence" value="ECO:0007669"/>
    <property type="project" value="TreeGrafter"/>
</dbReference>
<dbReference type="Proteomes" id="UP000183994">
    <property type="component" value="Unassembled WGS sequence"/>
</dbReference>
<comment type="subcellular location">
    <subcellularLocation>
        <location evidence="1">Cell envelope</location>
    </subcellularLocation>
</comment>
<dbReference type="Gene3D" id="2.40.50.100">
    <property type="match status" value="1"/>
</dbReference>
<evidence type="ECO:0000259" key="5">
    <source>
        <dbReference type="Pfam" id="PF25917"/>
    </source>
</evidence>
<dbReference type="InterPro" id="IPR058625">
    <property type="entry name" value="MdtA-like_BSH"/>
</dbReference>
<dbReference type="Gene3D" id="2.40.420.20">
    <property type="match status" value="1"/>
</dbReference>
<dbReference type="RefSeq" id="WP_073477806.1">
    <property type="nucleotide sequence ID" value="NZ_FQZU01000028.1"/>
</dbReference>
<dbReference type="EMBL" id="FQZU01000028">
    <property type="protein sequence ID" value="SHK59330.1"/>
    <property type="molecule type" value="Genomic_DNA"/>
</dbReference>
<dbReference type="Pfam" id="PF25967">
    <property type="entry name" value="RND-MFP_C"/>
    <property type="match status" value="1"/>
</dbReference>
<evidence type="ECO:0000256" key="1">
    <source>
        <dbReference type="ARBA" id="ARBA00004196"/>
    </source>
</evidence>
<reference evidence="8" key="1">
    <citation type="submission" date="2016-11" db="EMBL/GenBank/DDBJ databases">
        <authorList>
            <person name="Varghese N."/>
            <person name="Submissions S."/>
        </authorList>
    </citation>
    <scope>NUCLEOTIDE SEQUENCE [LARGE SCALE GENOMIC DNA]</scope>
    <source>
        <strain evidence="8">DSM 16219</strain>
    </source>
</reference>
<dbReference type="STRING" id="1121393.SAMN02745216_03724"/>
<dbReference type="Gene3D" id="1.10.287.470">
    <property type="entry name" value="Helix hairpin bin"/>
    <property type="match status" value="1"/>
</dbReference>
<dbReference type="PANTHER" id="PTHR30469">
    <property type="entry name" value="MULTIDRUG RESISTANCE PROTEIN MDTA"/>
    <property type="match status" value="1"/>
</dbReference>
<organism evidence="7 8">
    <name type="scientific">Desulfatibacillum alkenivorans DSM 16219</name>
    <dbReference type="NCBI Taxonomy" id="1121393"/>
    <lineage>
        <taxon>Bacteria</taxon>
        <taxon>Pseudomonadati</taxon>
        <taxon>Thermodesulfobacteriota</taxon>
        <taxon>Desulfobacteria</taxon>
        <taxon>Desulfobacterales</taxon>
        <taxon>Desulfatibacillaceae</taxon>
        <taxon>Desulfatibacillum</taxon>
    </lineage>
</organism>
<evidence type="ECO:0000256" key="3">
    <source>
        <dbReference type="ARBA" id="ARBA00022448"/>
    </source>
</evidence>
<dbReference type="InterPro" id="IPR006143">
    <property type="entry name" value="RND_pump_MFP"/>
</dbReference>
<evidence type="ECO:0000256" key="4">
    <source>
        <dbReference type="SAM" id="Phobius"/>
    </source>
</evidence>
<dbReference type="OrthoDB" id="9806939at2"/>
<keyword evidence="4" id="KW-0472">Membrane</keyword>
<keyword evidence="4" id="KW-0812">Transmembrane</keyword>
<feature type="transmembrane region" description="Helical" evidence="4">
    <location>
        <begin position="12"/>
        <end position="34"/>
    </location>
</feature>
<sequence>MTQKKHKPSFLGRFIGLITPIAIIVAGGAAWSYFKTTAPVMERAQPKRQVSVVETMPAAKNDLRTAISAMGTVTAAKEVTVKAQVSGTVLKASSKFVPGGIVHKGDVLLTLDQADYKVQVQKARSAMADAQAALAIEQGNQNIAREELSLLSELSESSMAQSDLALRKPQLAQAQAAVDSAEADLRQALLDLERTVIKAPFNAMIMERDVNVGTYVGAQDSLASLVGIDAFWIEAVVSLDQLHMIDLDHPEGCPVKIHSQAGFGEWDGKVIQVAGKLNDASRMATVIVEVENPMGGAEGPSAARLMIDDYVYAEITGRELPGVIEIPRSALQDDDAVWVLKDNALDIRKVSLAWKDADKVYISNGVEPGEQIVTSGLSTPVQGMPLQTLEAATPAAENKTEA</sequence>
<dbReference type="PANTHER" id="PTHR30469:SF12">
    <property type="entry name" value="MULTIDRUG RESISTANCE PROTEIN MDTA"/>
    <property type="match status" value="1"/>
</dbReference>
<evidence type="ECO:0000256" key="2">
    <source>
        <dbReference type="ARBA" id="ARBA00009477"/>
    </source>
</evidence>
<name>A0A1M6TQZ8_9BACT</name>
<feature type="domain" description="Multidrug resistance protein MdtA-like barrel-sandwich hybrid" evidence="5">
    <location>
        <begin position="78"/>
        <end position="224"/>
    </location>
</feature>
<dbReference type="Gene3D" id="2.40.30.170">
    <property type="match status" value="1"/>
</dbReference>
<protein>
    <submittedName>
        <fullName evidence="7">RND family efflux transporter, MFP subunit</fullName>
    </submittedName>
</protein>
<keyword evidence="8" id="KW-1185">Reference proteome</keyword>